<name>A0ABP8LR79_9MICO</name>
<gene>
    <name evidence="1" type="ORF">GCM10023169_40850</name>
</gene>
<protein>
    <recommendedName>
        <fullName evidence="3">DUF1905 domain-containing protein</fullName>
    </recommendedName>
</protein>
<dbReference type="Proteomes" id="UP001500622">
    <property type="component" value="Unassembled WGS sequence"/>
</dbReference>
<proteinExistence type="predicted"/>
<dbReference type="RefSeq" id="WP_345219132.1">
    <property type="nucleotide sequence ID" value="NZ_BAABGN010000015.1"/>
</dbReference>
<dbReference type="InterPro" id="IPR015018">
    <property type="entry name" value="DUF1905"/>
</dbReference>
<dbReference type="SUPFAM" id="SSF141694">
    <property type="entry name" value="AF2212/PG0164-like"/>
    <property type="match status" value="1"/>
</dbReference>
<accession>A0ABP8LR79</accession>
<dbReference type="InterPro" id="IPR037079">
    <property type="entry name" value="AF2212/PG0164-like_sf"/>
</dbReference>
<comment type="caution">
    <text evidence="1">The sequence shown here is derived from an EMBL/GenBank/DDBJ whole genome shotgun (WGS) entry which is preliminary data.</text>
</comment>
<evidence type="ECO:0008006" key="3">
    <source>
        <dbReference type="Google" id="ProtNLM"/>
    </source>
</evidence>
<evidence type="ECO:0000313" key="1">
    <source>
        <dbReference type="EMBL" id="GAA4433698.1"/>
    </source>
</evidence>
<dbReference type="Gene3D" id="2.40.30.100">
    <property type="entry name" value="AF2212/PG0164-like"/>
    <property type="match status" value="1"/>
</dbReference>
<organism evidence="1 2">
    <name type="scientific">Georgenia halophila</name>
    <dbReference type="NCBI Taxonomy" id="620889"/>
    <lineage>
        <taxon>Bacteria</taxon>
        <taxon>Bacillati</taxon>
        <taxon>Actinomycetota</taxon>
        <taxon>Actinomycetes</taxon>
        <taxon>Micrococcales</taxon>
        <taxon>Bogoriellaceae</taxon>
        <taxon>Georgenia</taxon>
    </lineage>
</organism>
<reference evidence="2" key="1">
    <citation type="journal article" date="2019" name="Int. J. Syst. Evol. Microbiol.">
        <title>The Global Catalogue of Microorganisms (GCM) 10K type strain sequencing project: providing services to taxonomists for standard genome sequencing and annotation.</title>
        <authorList>
            <consortium name="The Broad Institute Genomics Platform"/>
            <consortium name="The Broad Institute Genome Sequencing Center for Infectious Disease"/>
            <person name="Wu L."/>
            <person name="Ma J."/>
        </authorList>
    </citation>
    <scope>NUCLEOTIDE SEQUENCE [LARGE SCALE GENOMIC DNA]</scope>
    <source>
        <strain evidence="2">JCM 17810</strain>
    </source>
</reference>
<dbReference type="EMBL" id="BAABGN010000015">
    <property type="protein sequence ID" value="GAA4433698.1"/>
    <property type="molecule type" value="Genomic_DNA"/>
</dbReference>
<sequence length="97" mass="10350">MTIDNVSRRIDRTFTATLLAEAGGVPWTCVIMSGSAEAFGTRRAVKVIGAVEGHPIQSSFMPTGDGRHMLPVKAAILRAIGKNVGEQVTVELTQRLS</sequence>
<dbReference type="Pfam" id="PF08922">
    <property type="entry name" value="DUF1905"/>
    <property type="match status" value="1"/>
</dbReference>
<keyword evidence="2" id="KW-1185">Reference proteome</keyword>
<evidence type="ECO:0000313" key="2">
    <source>
        <dbReference type="Proteomes" id="UP001500622"/>
    </source>
</evidence>